<feature type="domain" description="Histidine kinase/HSP90-like ATPase" evidence="5">
    <location>
        <begin position="315"/>
        <end position="398"/>
    </location>
</feature>
<keyword evidence="1" id="KW-0808">Transferase</keyword>
<evidence type="ECO:0000256" key="3">
    <source>
        <dbReference type="ARBA" id="ARBA00023012"/>
    </source>
</evidence>
<dbReference type="Pfam" id="PF04024">
    <property type="entry name" value="PspC"/>
    <property type="match status" value="1"/>
</dbReference>
<evidence type="ECO:0000256" key="1">
    <source>
        <dbReference type="ARBA" id="ARBA00022679"/>
    </source>
</evidence>
<feature type="transmembrane region" description="Helical" evidence="4">
    <location>
        <begin position="156"/>
        <end position="173"/>
    </location>
</feature>
<dbReference type="InterPro" id="IPR007168">
    <property type="entry name" value="Phageshock_PspC_N"/>
</dbReference>
<evidence type="ECO:0000313" key="7">
    <source>
        <dbReference type="EMBL" id="TQM63220.1"/>
    </source>
</evidence>
<dbReference type="AlphaFoldDB" id="A0A543HY63"/>
<proteinExistence type="predicted"/>
<comment type="caution">
    <text evidence="7">The sequence shown here is derived from an EMBL/GenBank/DDBJ whole genome shotgun (WGS) entry which is preliminary data.</text>
</comment>
<keyword evidence="3" id="KW-0902">Two-component regulatory system</keyword>
<dbReference type="GO" id="GO:0016301">
    <property type="term" value="F:kinase activity"/>
    <property type="evidence" value="ECO:0007669"/>
    <property type="project" value="UniProtKB-KW"/>
</dbReference>
<keyword evidence="4" id="KW-0472">Membrane</keyword>
<organism evidence="7 8">
    <name type="scientific">Klugiella xanthotipulae</name>
    <dbReference type="NCBI Taxonomy" id="244735"/>
    <lineage>
        <taxon>Bacteria</taxon>
        <taxon>Bacillati</taxon>
        <taxon>Actinomycetota</taxon>
        <taxon>Actinomycetes</taxon>
        <taxon>Micrococcales</taxon>
        <taxon>Microbacteriaceae</taxon>
        <taxon>Klugiella</taxon>
    </lineage>
</organism>
<keyword evidence="2" id="KW-0418">Kinase</keyword>
<evidence type="ECO:0000313" key="8">
    <source>
        <dbReference type="Proteomes" id="UP000318331"/>
    </source>
</evidence>
<dbReference type="InterPro" id="IPR003594">
    <property type="entry name" value="HATPase_dom"/>
</dbReference>
<dbReference type="Gene3D" id="3.30.565.10">
    <property type="entry name" value="Histidine kinase-like ATPase, C-terminal domain"/>
    <property type="match status" value="1"/>
</dbReference>
<dbReference type="Proteomes" id="UP000318331">
    <property type="component" value="Unassembled WGS sequence"/>
</dbReference>
<name>A0A543HY63_9MICO</name>
<evidence type="ECO:0000259" key="5">
    <source>
        <dbReference type="Pfam" id="PF02518"/>
    </source>
</evidence>
<dbReference type="GO" id="GO:0000160">
    <property type="term" value="P:phosphorelay signal transduction system"/>
    <property type="evidence" value="ECO:0007669"/>
    <property type="project" value="UniProtKB-KW"/>
</dbReference>
<feature type="transmembrane region" description="Helical" evidence="4">
    <location>
        <begin position="179"/>
        <end position="202"/>
    </location>
</feature>
<reference evidence="7 8" key="1">
    <citation type="submission" date="2019-06" db="EMBL/GenBank/DDBJ databases">
        <title>Sequencing the genomes of 1000 actinobacteria strains.</title>
        <authorList>
            <person name="Klenk H.-P."/>
        </authorList>
    </citation>
    <scope>NUCLEOTIDE SEQUENCE [LARGE SCALE GENOMIC DNA]</scope>
    <source>
        <strain evidence="7 8">DSM 18031</strain>
    </source>
</reference>
<gene>
    <name evidence="7" type="ORF">FB466_1476</name>
</gene>
<dbReference type="PANTHER" id="PTHR24421">
    <property type="entry name" value="NITRATE/NITRITE SENSOR PROTEIN NARX-RELATED"/>
    <property type="match status" value="1"/>
</dbReference>
<dbReference type="SUPFAM" id="SSF55874">
    <property type="entry name" value="ATPase domain of HSP90 chaperone/DNA topoisomerase II/histidine kinase"/>
    <property type="match status" value="1"/>
</dbReference>
<feature type="transmembrane region" description="Helical" evidence="4">
    <location>
        <begin position="91"/>
        <end position="110"/>
    </location>
</feature>
<evidence type="ECO:0000256" key="2">
    <source>
        <dbReference type="ARBA" id="ARBA00022777"/>
    </source>
</evidence>
<dbReference type="InterPro" id="IPR050482">
    <property type="entry name" value="Sensor_HK_TwoCompSys"/>
</dbReference>
<protein>
    <submittedName>
        <fullName evidence="7">Phage shock protein C (PspC) family protein</fullName>
    </submittedName>
</protein>
<feature type="transmembrane region" description="Helical" evidence="4">
    <location>
        <begin position="116"/>
        <end position="135"/>
    </location>
</feature>
<feature type="domain" description="Phage shock protein PspC N-terminal" evidence="6">
    <location>
        <begin position="3"/>
        <end position="54"/>
    </location>
</feature>
<keyword evidence="4" id="KW-1133">Transmembrane helix</keyword>
<dbReference type="PANTHER" id="PTHR24421:SF61">
    <property type="entry name" value="OXYGEN SENSOR HISTIDINE KINASE NREB"/>
    <property type="match status" value="1"/>
</dbReference>
<keyword evidence="4" id="KW-0812">Transmembrane</keyword>
<dbReference type="CDD" id="cd16917">
    <property type="entry name" value="HATPase_UhpB-NarQ-NarX-like"/>
    <property type="match status" value="1"/>
</dbReference>
<feature type="transmembrane region" description="Helical" evidence="4">
    <location>
        <begin position="30"/>
        <end position="50"/>
    </location>
</feature>
<sequence length="407" mass="43100">MVRPRLRVIGGVCTGLAQHTGWSVSLIRTLMLASAAAGGAGFVFYAWLWVTTPSGDGTLAGIPKSASEVLQRPSGNEEDALKGPGVRRLPLTEILLGLALLVIGLALVARQLGVEVPLSLIIPLVVICAGVGLAWRQFDGIRRASHSSGSSALVRILGAVVLVALGILLFFVMGDRPNVWTVIVAALSVLLGVAVVVAPWLARLNRDLSEERAARARDLERAEIAAHLHDSVLQTLALIQQKSDAQSDIARIARAQERELRDWLFGEADVTPDRDLAEQVRAAAAEIEADFPARFDLVVIGTPPTAGFEVFGAAAREAMLNAARHAGGTISVFLECGAGSWELSVVDRGPGFTLEEVPDDRHGVRESIVARMERAGGDARVSRGPGGVGTEVRVRLPLVASESTGEK</sequence>
<evidence type="ECO:0000256" key="4">
    <source>
        <dbReference type="SAM" id="Phobius"/>
    </source>
</evidence>
<keyword evidence="8" id="KW-1185">Reference proteome</keyword>
<dbReference type="InterPro" id="IPR036890">
    <property type="entry name" value="HATPase_C_sf"/>
</dbReference>
<dbReference type="EMBL" id="VFPN01000002">
    <property type="protein sequence ID" value="TQM63220.1"/>
    <property type="molecule type" value="Genomic_DNA"/>
</dbReference>
<dbReference type="Pfam" id="PF02518">
    <property type="entry name" value="HATPase_c"/>
    <property type="match status" value="1"/>
</dbReference>
<evidence type="ECO:0000259" key="6">
    <source>
        <dbReference type="Pfam" id="PF04024"/>
    </source>
</evidence>
<accession>A0A543HY63</accession>
<dbReference type="OrthoDB" id="3534856at2"/>